<accession>A0ABD3WUT6</accession>
<evidence type="ECO:0000313" key="1">
    <source>
        <dbReference type="EMBL" id="KAL3876265.1"/>
    </source>
</evidence>
<comment type="caution">
    <text evidence="1">The sequence shown here is derived from an EMBL/GenBank/DDBJ whole genome shotgun (WGS) entry which is preliminary data.</text>
</comment>
<keyword evidence="2" id="KW-1185">Reference proteome</keyword>
<proteinExistence type="predicted"/>
<protein>
    <submittedName>
        <fullName evidence="1">Uncharacterized protein</fullName>
    </submittedName>
</protein>
<organism evidence="1 2">
    <name type="scientific">Sinanodonta woodiana</name>
    <name type="common">Chinese pond mussel</name>
    <name type="synonym">Anodonta woodiana</name>
    <dbReference type="NCBI Taxonomy" id="1069815"/>
    <lineage>
        <taxon>Eukaryota</taxon>
        <taxon>Metazoa</taxon>
        <taxon>Spiralia</taxon>
        <taxon>Lophotrochozoa</taxon>
        <taxon>Mollusca</taxon>
        <taxon>Bivalvia</taxon>
        <taxon>Autobranchia</taxon>
        <taxon>Heteroconchia</taxon>
        <taxon>Palaeoheterodonta</taxon>
        <taxon>Unionida</taxon>
        <taxon>Unionoidea</taxon>
        <taxon>Unionidae</taxon>
        <taxon>Unioninae</taxon>
        <taxon>Sinanodonta</taxon>
    </lineage>
</organism>
<dbReference type="AlphaFoldDB" id="A0ABD3WUT6"/>
<sequence>MIAIQVANPGYTNKLSTVDPLDYGGYIIRPKDKEPILTLGEFRMSKVTINVEEPEPRTGEFVISDIPLKITLEAVVKHFEDKFAVRVITPRLGTTEATKIKNGMRILESEKEQLKTIQIIYLMHGVIAKNWHQ</sequence>
<reference evidence="1 2" key="1">
    <citation type="submission" date="2024-11" db="EMBL/GenBank/DDBJ databases">
        <title>Chromosome-level genome assembly of the freshwater bivalve Anodonta woodiana.</title>
        <authorList>
            <person name="Chen X."/>
        </authorList>
    </citation>
    <scope>NUCLEOTIDE SEQUENCE [LARGE SCALE GENOMIC DNA]</scope>
    <source>
        <strain evidence="1">MN2024</strain>
        <tissue evidence="1">Gills</tissue>
    </source>
</reference>
<evidence type="ECO:0000313" key="2">
    <source>
        <dbReference type="Proteomes" id="UP001634394"/>
    </source>
</evidence>
<name>A0ABD3WUT6_SINWO</name>
<dbReference type="Proteomes" id="UP001634394">
    <property type="component" value="Unassembled WGS sequence"/>
</dbReference>
<gene>
    <name evidence="1" type="ORF">ACJMK2_034132</name>
</gene>
<dbReference type="EMBL" id="JBJQND010000005">
    <property type="protein sequence ID" value="KAL3876265.1"/>
    <property type="molecule type" value="Genomic_DNA"/>
</dbReference>